<reference evidence="7" key="2">
    <citation type="submission" date="2020-10" db="EMBL/GenBank/DDBJ databases">
        <authorList>
            <consortium name="NCBI Pathogen Detection Project"/>
        </authorList>
    </citation>
    <scope>NUCLEOTIDE SEQUENCE</scope>
    <source>
        <strain evidence="7">CAVp300</strain>
    </source>
</reference>
<evidence type="ECO:0000256" key="1">
    <source>
        <dbReference type="ARBA" id="ARBA00000971"/>
    </source>
</evidence>
<dbReference type="InterPro" id="IPR046357">
    <property type="entry name" value="PPIase_dom_sf"/>
</dbReference>
<dbReference type="Proteomes" id="UP000867740">
    <property type="component" value="Unassembled WGS sequence"/>
</dbReference>
<dbReference type="EC" id="5.2.1.8" evidence="3"/>
<evidence type="ECO:0000256" key="5">
    <source>
        <dbReference type="PROSITE-ProRule" id="PRU00278"/>
    </source>
</evidence>
<evidence type="ECO:0000313" key="8">
    <source>
        <dbReference type="Proteomes" id="UP000867740"/>
    </source>
</evidence>
<protein>
    <recommendedName>
        <fullName evidence="3">peptidylprolyl isomerase</fullName>
        <ecNumber evidence="3">5.2.1.8</ecNumber>
    </recommendedName>
</protein>
<dbReference type="Gene3D" id="3.10.50.40">
    <property type="match status" value="1"/>
</dbReference>
<evidence type="ECO:0000256" key="2">
    <source>
        <dbReference type="ARBA" id="ARBA00007656"/>
    </source>
</evidence>
<comment type="caution">
    <text evidence="7">The sequence shown here is derived from an EMBL/GenBank/DDBJ whole genome shotgun (WGS) entry which is preliminary data.</text>
</comment>
<comment type="similarity">
    <text evidence="2">Belongs to the PpiC/parvulin rotamase family.</text>
</comment>
<feature type="domain" description="PpiC" evidence="6">
    <location>
        <begin position="125"/>
        <end position="222"/>
    </location>
</feature>
<dbReference type="GO" id="GO:0003755">
    <property type="term" value="F:peptidyl-prolyl cis-trans isomerase activity"/>
    <property type="evidence" value="ECO:0007669"/>
    <property type="project" value="UniProtKB-KW"/>
</dbReference>
<dbReference type="PROSITE" id="PS50198">
    <property type="entry name" value="PPIC_PPIASE_2"/>
    <property type="match status" value="1"/>
</dbReference>
<evidence type="ECO:0000259" key="6">
    <source>
        <dbReference type="PROSITE" id="PS50198"/>
    </source>
</evidence>
<dbReference type="Pfam" id="PF00639">
    <property type="entry name" value="Rotamase"/>
    <property type="match status" value="1"/>
</dbReference>
<reference evidence="7" key="1">
    <citation type="journal article" date="2018" name="Genome Biol.">
        <title>SKESA: strategic k-mer extension for scrupulous assemblies.</title>
        <authorList>
            <person name="Souvorov A."/>
            <person name="Agarwala R."/>
            <person name="Lipman D.J."/>
        </authorList>
    </citation>
    <scope>NUCLEOTIDE SEQUENCE</scope>
    <source>
        <strain evidence="7">CAVp300</strain>
    </source>
</reference>
<dbReference type="RefSeq" id="WP_047370261.1">
    <property type="nucleotide sequence ID" value="NZ_CABMNU010000005.1"/>
</dbReference>
<name>A0A9P3WG91_KLUIN</name>
<dbReference type="InterPro" id="IPR014282">
    <property type="entry name" value="Nitrogen_fix_NifM"/>
</dbReference>
<dbReference type="InterPro" id="IPR023058">
    <property type="entry name" value="PPIase_PpiC_CS"/>
</dbReference>
<accession>A0A9P3WG91</accession>
<dbReference type="PANTHER" id="PTHR47245">
    <property type="entry name" value="PEPTIDYLPROLYL ISOMERASE"/>
    <property type="match status" value="1"/>
</dbReference>
<keyword evidence="5" id="KW-0413">Isomerase</keyword>
<dbReference type="NCBIfam" id="TIGR02933">
    <property type="entry name" value="nifM_nitrog"/>
    <property type="match status" value="1"/>
</dbReference>
<evidence type="ECO:0000313" key="7">
    <source>
        <dbReference type="EMBL" id="HAT3582759.1"/>
    </source>
</evidence>
<dbReference type="InterPro" id="IPR050245">
    <property type="entry name" value="PrsA_foldase"/>
</dbReference>
<dbReference type="PROSITE" id="PS01096">
    <property type="entry name" value="PPIC_PPIASE_1"/>
    <property type="match status" value="1"/>
</dbReference>
<dbReference type="SUPFAM" id="SSF54534">
    <property type="entry name" value="FKBP-like"/>
    <property type="match status" value="1"/>
</dbReference>
<organism evidence="7 8">
    <name type="scientific">Kluyvera intermedia</name>
    <name type="common">Enterobacter intermedius</name>
    <dbReference type="NCBI Taxonomy" id="61648"/>
    <lineage>
        <taxon>Bacteria</taxon>
        <taxon>Pseudomonadati</taxon>
        <taxon>Pseudomonadota</taxon>
        <taxon>Gammaproteobacteria</taxon>
        <taxon>Enterobacterales</taxon>
        <taxon>Enterobacteriaceae</taxon>
        <taxon>Kluyvera</taxon>
    </lineage>
</organism>
<evidence type="ECO:0000256" key="3">
    <source>
        <dbReference type="ARBA" id="ARBA00013194"/>
    </source>
</evidence>
<dbReference type="EMBL" id="DACSUM010000025">
    <property type="protein sequence ID" value="HAT3582759.1"/>
    <property type="molecule type" value="Genomic_DNA"/>
</dbReference>
<evidence type="ECO:0000256" key="4">
    <source>
        <dbReference type="ARBA" id="ARBA00023110"/>
    </source>
</evidence>
<dbReference type="InterPro" id="IPR000297">
    <property type="entry name" value="PPIase_PpiC"/>
</dbReference>
<keyword evidence="4 5" id="KW-0697">Rotamase</keyword>
<dbReference type="PANTHER" id="PTHR47245:SF2">
    <property type="entry name" value="PEPTIDYL-PROLYL CIS-TRANS ISOMERASE HP_0175-RELATED"/>
    <property type="match status" value="1"/>
</dbReference>
<proteinExistence type="inferred from homology"/>
<sequence length="264" mass="30935">MSKAWEQFARWRLAKTRWNCEPQDIPASEKAAFEQAWRRQYFLEQAIIQQAHDLPLTDALLQRIDASLAELLTESAFTGEERQAVVRHHALMELQFVRINGQTPLPDDLTVLTWYQRNQEKFMRPEQRLTHHLLLTVDNDNDVVRRQAMQFYREIQTSREAFSRLAKRYSHCPSALEGGLLGWISRGLLYPELESALFALPENGIAAPVETELGWHIVWCEHIRGPQALPQTEALEKAREFLWRQSQQQWQQTWLNRLLAEIPA</sequence>
<comment type="catalytic activity">
    <reaction evidence="1">
        <text>[protein]-peptidylproline (omega=180) = [protein]-peptidylproline (omega=0)</text>
        <dbReference type="Rhea" id="RHEA:16237"/>
        <dbReference type="Rhea" id="RHEA-COMP:10747"/>
        <dbReference type="Rhea" id="RHEA-COMP:10748"/>
        <dbReference type="ChEBI" id="CHEBI:83833"/>
        <dbReference type="ChEBI" id="CHEBI:83834"/>
        <dbReference type="EC" id="5.2.1.8"/>
    </reaction>
</comment>
<dbReference type="AlphaFoldDB" id="A0A9P3WG91"/>
<gene>
    <name evidence="7" type="primary">nifM</name>
    <name evidence="7" type="ORF">I8531_003084</name>
</gene>